<dbReference type="Gene3D" id="1.10.390.10">
    <property type="entry name" value="Neutral Protease Domain 2"/>
    <property type="match status" value="1"/>
</dbReference>
<evidence type="ECO:0000313" key="2">
    <source>
        <dbReference type="EMBL" id="QNA43635.1"/>
    </source>
</evidence>
<proteinExistence type="predicted"/>
<dbReference type="GO" id="GO:0008270">
    <property type="term" value="F:zinc ion binding"/>
    <property type="evidence" value="ECO:0007669"/>
    <property type="project" value="InterPro"/>
</dbReference>
<feature type="domain" description="Peptidase M1 membrane alanine aminopeptidase" evidence="1">
    <location>
        <begin position="354"/>
        <end position="512"/>
    </location>
</feature>
<protein>
    <submittedName>
        <fullName evidence="2">M1 family metallopeptidase</fullName>
    </submittedName>
</protein>
<dbReference type="RefSeq" id="WP_182801897.1">
    <property type="nucleotide sequence ID" value="NZ_CP060007.1"/>
</dbReference>
<organism evidence="2 3">
    <name type="scientific">Lacibacter sediminis</name>
    <dbReference type="NCBI Taxonomy" id="2760713"/>
    <lineage>
        <taxon>Bacteria</taxon>
        <taxon>Pseudomonadati</taxon>
        <taxon>Bacteroidota</taxon>
        <taxon>Chitinophagia</taxon>
        <taxon>Chitinophagales</taxon>
        <taxon>Chitinophagaceae</taxon>
        <taxon>Lacibacter</taxon>
    </lineage>
</organism>
<reference evidence="3" key="1">
    <citation type="submission" date="2020-08" db="EMBL/GenBank/DDBJ databases">
        <title>Lacibacter sp. S13-6-6 genome sequencing.</title>
        <authorList>
            <person name="Jin L."/>
        </authorList>
    </citation>
    <scope>NUCLEOTIDE SEQUENCE [LARGE SCALE GENOMIC DNA]</scope>
    <source>
        <strain evidence="3">S13-6-6</strain>
    </source>
</reference>
<dbReference type="Pfam" id="PF01433">
    <property type="entry name" value="Peptidase_M1"/>
    <property type="match status" value="1"/>
</dbReference>
<evidence type="ECO:0000313" key="3">
    <source>
        <dbReference type="Proteomes" id="UP000515344"/>
    </source>
</evidence>
<dbReference type="InterPro" id="IPR027268">
    <property type="entry name" value="Peptidase_M4/M1_CTD_sf"/>
</dbReference>
<accession>A0A7G5XDT2</accession>
<dbReference type="EMBL" id="CP060007">
    <property type="protein sequence ID" value="QNA43635.1"/>
    <property type="molecule type" value="Genomic_DNA"/>
</dbReference>
<name>A0A7G5XDT2_9BACT</name>
<dbReference type="CDD" id="cd09604">
    <property type="entry name" value="M1_APN_like"/>
    <property type="match status" value="1"/>
</dbReference>
<sequence>MKNIVLIVAIVCTSFELYAQPNRWQQRVKYVMDIDMDVTTNRYSGKQKLEYTNNSPDTLDKLFYHVYWNAFQPNSMMDTRSRELGKTKIGRGQDWDARVRDRILNLKENEIGYQKIKSLKLNGVAQTITEHETILEVKLSKSILPKQKVMLEMEWDAQVPLQVRRSGRDAANGVKFSMSQWYPKLCEYDADGWHPNPYVAREFYGVWGDFDVNITIDKKFVIGGTGYLTNANQIGHGYEAAGVKVVRPAGDKLTWKFTAPNVHDFVWAADAEYKHILRQVKNGPTLHVFYNYQPNNPKNDEAWMKVADAAEIVYPFIAKSFGAYPYKQYSFIQGGDGGMEYPMATLLNGPGLGTVFHEWMHTWYQMLMGTNESLYAWMDEGFTDYATDLVANYYFTEMAKRSGTTREDDDKLPKYHADNYSSYFSLVKSRLEEPMTTHADHFNTNFAYSIASYSKGAVFLSQLGYIAGDTVRDKTLLEYYKQWRFKHPNVNDFMRIAEKVSGLQLDWYKEYWVNSTKTIDYGIDSLWEEGGKSKIRLKRVNEMPMPIDLVLTFKDGTQQMHYVPAYLMFGEKPAENTITRTVYPAWKWTHPTYVIEFDKPLRDLTIVEIDPSQRMADVDRRNNKLELKW</sequence>
<gene>
    <name evidence="2" type="ORF">H4075_16325</name>
</gene>
<dbReference type="InterPro" id="IPR014782">
    <property type="entry name" value="Peptidase_M1_dom"/>
</dbReference>
<dbReference type="SUPFAM" id="SSF55486">
    <property type="entry name" value="Metalloproteases ('zincins'), catalytic domain"/>
    <property type="match status" value="1"/>
</dbReference>
<dbReference type="GO" id="GO:0008237">
    <property type="term" value="F:metallopeptidase activity"/>
    <property type="evidence" value="ECO:0007669"/>
    <property type="project" value="InterPro"/>
</dbReference>
<keyword evidence="3" id="KW-1185">Reference proteome</keyword>
<dbReference type="AlphaFoldDB" id="A0A7G5XDT2"/>
<dbReference type="Proteomes" id="UP000515344">
    <property type="component" value="Chromosome"/>
</dbReference>
<evidence type="ECO:0000259" key="1">
    <source>
        <dbReference type="Pfam" id="PF01433"/>
    </source>
</evidence>
<dbReference type="KEGG" id="lacs:H4075_16325"/>